<reference evidence="1 2" key="1">
    <citation type="journal article" date="2024" name="BMC Genomics">
        <title>De novo assembly and annotation of Popillia japonica's genome with initial clues to its potential as an invasive pest.</title>
        <authorList>
            <person name="Cucini C."/>
            <person name="Boschi S."/>
            <person name="Funari R."/>
            <person name="Cardaioli E."/>
            <person name="Iannotti N."/>
            <person name="Marturano G."/>
            <person name="Paoli F."/>
            <person name="Bruttini M."/>
            <person name="Carapelli A."/>
            <person name="Frati F."/>
            <person name="Nardi F."/>
        </authorList>
    </citation>
    <scope>NUCLEOTIDE SEQUENCE [LARGE SCALE GENOMIC DNA]</scope>
    <source>
        <strain evidence="1">DMR45628</strain>
    </source>
</reference>
<name>A0AAW1NJZ3_POPJA</name>
<proteinExistence type="predicted"/>
<sequence length="190" mass="22061">MTLTEIFENEIRKWDKELAVKISLLDALDFLEKAWRSISSETIANCFSHSRLKNNPVCDNLNEDDVPLCELIKKWQQNQSDENQFCFDDFASVDSCLITSGMRSDSDIVEDIKQRDNENDNEIEEEEDSCDEAELVPTNGEALSAITLLKTCYRQRETPPQIIDKVQRETPPQIIEKLEVDIEKQFWQKP</sequence>
<keyword evidence="2" id="KW-1185">Reference proteome</keyword>
<evidence type="ECO:0000313" key="1">
    <source>
        <dbReference type="EMBL" id="KAK9759135.1"/>
    </source>
</evidence>
<dbReference type="AlphaFoldDB" id="A0AAW1NJZ3"/>
<dbReference type="EMBL" id="JASPKY010000002">
    <property type="protein sequence ID" value="KAK9759135.1"/>
    <property type="molecule type" value="Genomic_DNA"/>
</dbReference>
<gene>
    <name evidence="1" type="ORF">QE152_g196</name>
</gene>
<protein>
    <recommendedName>
        <fullName evidence="3">DDE-1 domain-containing protein</fullName>
    </recommendedName>
</protein>
<evidence type="ECO:0008006" key="3">
    <source>
        <dbReference type="Google" id="ProtNLM"/>
    </source>
</evidence>
<accession>A0AAW1NJZ3</accession>
<organism evidence="1 2">
    <name type="scientific">Popillia japonica</name>
    <name type="common">Japanese beetle</name>
    <dbReference type="NCBI Taxonomy" id="7064"/>
    <lineage>
        <taxon>Eukaryota</taxon>
        <taxon>Metazoa</taxon>
        <taxon>Ecdysozoa</taxon>
        <taxon>Arthropoda</taxon>
        <taxon>Hexapoda</taxon>
        <taxon>Insecta</taxon>
        <taxon>Pterygota</taxon>
        <taxon>Neoptera</taxon>
        <taxon>Endopterygota</taxon>
        <taxon>Coleoptera</taxon>
        <taxon>Polyphaga</taxon>
        <taxon>Scarabaeiformia</taxon>
        <taxon>Scarabaeidae</taxon>
        <taxon>Rutelinae</taxon>
        <taxon>Popillia</taxon>
    </lineage>
</organism>
<evidence type="ECO:0000313" key="2">
    <source>
        <dbReference type="Proteomes" id="UP001458880"/>
    </source>
</evidence>
<comment type="caution">
    <text evidence="1">The sequence shown here is derived from an EMBL/GenBank/DDBJ whole genome shotgun (WGS) entry which is preliminary data.</text>
</comment>
<dbReference type="Proteomes" id="UP001458880">
    <property type="component" value="Unassembled WGS sequence"/>
</dbReference>